<accession>A0ABP3RBW6</accession>
<evidence type="ECO:0000313" key="10">
    <source>
        <dbReference type="Proteomes" id="UP001500957"/>
    </source>
</evidence>
<evidence type="ECO:0000256" key="7">
    <source>
        <dbReference type="ARBA" id="ARBA00023136"/>
    </source>
</evidence>
<comment type="similarity">
    <text evidence="2">Belongs to the CPA3 antiporters (TC 2.A.63) subunit F family.</text>
</comment>
<comment type="caution">
    <text evidence="9">The sequence shown here is derived from an EMBL/GenBank/DDBJ whole genome shotgun (WGS) entry which is preliminary data.</text>
</comment>
<feature type="transmembrane region" description="Helical" evidence="8">
    <location>
        <begin position="31"/>
        <end position="53"/>
    </location>
</feature>
<keyword evidence="3" id="KW-0813">Transport</keyword>
<comment type="subcellular location">
    <subcellularLocation>
        <location evidence="1">Cell membrane</location>
        <topology evidence="1">Multi-pass membrane protein</topology>
    </subcellularLocation>
</comment>
<dbReference type="Proteomes" id="UP001500957">
    <property type="component" value="Unassembled WGS sequence"/>
</dbReference>
<proteinExistence type="inferred from homology"/>
<dbReference type="InterPro" id="IPR007208">
    <property type="entry name" value="MrpF/PhaF-like"/>
</dbReference>
<evidence type="ECO:0000313" key="9">
    <source>
        <dbReference type="EMBL" id="GAA0607162.1"/>
    </source>
</evidence>
<evidence type="ECO:0000256" key="5">
    <source>
        <dbReference type="ARBA" id="ARBA00022692"/>
    </source>
</evidence>
<name>A0ABP3RBW6_9ACTN</name>
<evidence type="ECO:0000256" key="6">
    <source>
        <dbReference type="ARBA" id="ARBA00022989"/>
    </source>
</evidence>
<dbReference type="EMBL" id="BAAAHE010000007">
    <property type="protein sequence ID" value="GAA0607162.1"/>
    <property type="molecule type" value="Genomic_DNA"/>
</dbReference>
<evidence type="ECO:0000256" key="2">
    <source>
        <dbReference type="ARBA" id="ARBA00009212"/>
    </source>
</evidence>
<evidence type="ECO:0000256" key="1">
    <source>
        <dbReference type="ARBA" id="ARBA00004651"/>
    </source>
</evidence>
<sequence>MTAVLSVCLAMLAVAAVCVLARIVRGPTVLDRAVALDMLVAVGICALAIEAAWNRHSHTLPILLVLTLLGFVGSVSVARFTRGSDDIEVERS</sequence>
<reference evidence="10" key="1">
    <citation type="journal article" date="2019" name="Int. J. Syst. Evol. Microbiol.">
        <title>The Global Catalogue of Microorganisms (GCM) 10K type strain sequencing project: providing services to taxonomists for standard genome sequencing and annotation.</title>
        <authorList>
            <consortium name="The Broad Institute Genomics Platform"/>
            <consortium name="The Broad Institute Genome Sequencing Center for Infectious Disease"/>
            <person name="Wu L."/>
            <person name="Ma J."/>
        </authorList>
    </citation>
    <scope>NUCLEOTIDE SEQUENCE [LARGE SCALE GENOMIC DNA]</scope>
    <source>
        <strain evidence="10">JCM 10671</strain>
    </source>
</reference>
<keyword evidence="5 8" id="KW-0812">Transmembrane</keyword>
<evidence type="ECO:0000256" key="3">
    <source>
        <dbReference type="ARBA" id="ARBA00022448"/>
    </source>
</evidence>
<gene>
    <name evidence="9" type="ORF">GCM10009547_06370</name>
</gene>
<keyword evidence="6 8" id="KW-1133">Transmembrane helix</keyword>
<keyword evidence="7 8" id="KW-0472">Membrane</keyword>
<evidence type="ECO:0000256" key="8">
    <source>
        <dbReference type="SAM" id="Phobius"/>
    </source>
</evidence>
<protein>
    <recommendedName>
        <fullName evidence="11">Cation:proton antiporter</fullName>
    </recommendedName>
</protein>
<evidence type="ECO:0008006" key="11">
    <source>
        <dbReference type="Google" id="ProtNLM"/>
    </source>
</evidence>
<evidence type="ECO:0000256" key="4">
    <source>
        <dbReference type="ARBA" id="ARBA00022475"/>
    </source>
</evidence>
<dbReference type="PANTHER" id="PTHR34702:SF1">
    <property type="entry name" value="NA(+)_H(+) ANTIPORTER SUBUNIT F"/>
    <property type="match status" value="1"/>
</dbReference>
<dbReference type="RefSeq" id="WP_344601523.1">
    <property type="nucleotide sequence ID" value="NZ_BAAAHE010000007.1"/>
</dbReference>
<feature type="transmembrane region" description="Helical" evidence="8">
    <location>
        <begin position="60"/>
        <end position="80"/>
    </location>
</feature>
<dbReference type="PANTHER" id="PTHR34702">
    <property type="entry name" value="NA(+)/H(+) ANTIPORTER SUBUNIT F1"/>
    <property type="match status" value="1"/>
</dbReference>
<keyword evidence="10" id="KW-1185">Reference proteome</keyword>
<dbReference type="Pfam" id="PF04066">
    <property type="entry name" value="MrpF_PhaF"/>
    <property type="match status" value="1"/>
</dbReference>
<keyword evidence="4" id="KW-1003">Cell membrane</keyword>
<organism evidence="9 10">
    <name type="scientific">Sporichthya brevicatena</name>
    <dbReference type="NCBI Taxonomy" id="171442"/>
    <lineage>
        <taxon>Bacteria</taxon>
        <taxon>Bacillati</taxon>
        <taxon>Actinomycetota</taxon>
        <taxon>Actinomycetes</taxon>
        <taxon>Sporichthyales</taxon>
        <taxon>Sporichthyaceae</taxon>
        <taxon>Sporichthya</taxon>
    </lineage>
</organism>